<accession>A0AAD8K3K0</accession>
<feature type="compositionally biased region" description="Polar residues" evidence="1">
    <location>
        <begin position="7"/>
        <end position="23"/>
    </location>
</feature>
<evidence type="ECO:0000256" key="1">
    <source>
        <dbReference type="SAM" id="MobiDB-lite"/>
    </source>
</evidence>
<dbReference type="EMBL" id="JAUHHV010000008">
    <property type="protein sequence ID" value="KAK1415109.1"/>
    <property type="molecule type" value="Genomic_DNA"/>
</dbReference>
<keyword evidence="3" id="KW-1185">Reference proteome</keyword>
<protein>
    <submittedName>
        <fullName evidence="2">Uncharacterized protein</fullName>
    </submittedName>
</protein>
<evidence type="ECO:0000313" key="3">
    <source>
        <dbReference type="Proteomes" id="UP001229421"/>
    </source>
</evidence>
<comment type="caution">
    <text evidence="2">The sequence shown here is derived from an EMBL/GenBank/DDBJ whole genome shotgun (WGS) entry which is preliminary data.</text>
</comment>
<gene>
    <name evidence="2" type="ORF">QVD17_30880</name>
</gene>
<dbReference type="Proteomes" id="UP001229421">
    <property type="component" value="Unassembled WGS sequence"/>
</dbReference>
<dbReference type="AlphaFoldDB" id="A0AAD8K3K0"/>
<sequence length="353" mass="39954">MGVTLHGHQSQPELTHVSDTLHVNDTDDSDSSIHLKENNGDAENALDDDRIRNVTYFDSREELMDWAKKRGCEHRCIIVVSRSREKHLELGCNCWPAHRELTLEVYSTFMFRLRAPRQPDLDETDITQDVQRRKLLSAYSGLSILDVARAPIGSPPQTSSFLGVCSLTPYHLARSLADYFAGYYHKQQRGALVGCNIVSQIAIGLGYEQSLSHLPTEGVAPRKANRATVEMIQDTQTRAVRMKDYQVMLQWIIDHIVEDYRVADRPLLRPPSSSFVHDGASTSGAGNDYEMEGQIYYLDREQLIDEFNLTPINFAYKERCDEPASDAFGGSPNADEKHLLMLKVVFRSLSLHL</sequence>
<organism evidence="2 3">
    <name type="scientific">Tagetes erecta</name>
    <name type="common">African marigold</name>
    <dbReference type="NCBI Taxonomy" id="13708"/>
    <lineage>
        <taxon>Eukaryota</taxon>
        <taxon>Viridiplantae</taxon>
        <taxon>Streptophyta</taxon>
        <taxon>Embryophyta</taxon>
        <taxon>Tracheophyta</taxon>
        <taxon>Spermatophyta</taxon>
        <taxon>Magnoliopsida</taxon>
        <taxon>eudicotyledons</taxon>
        <taxon>Gunneridae</taxon>
        <taxon>Pentapetalae</taxon>
        <taxon>asterids</taxon>
        <taxon>campanulids</taxon>
        <taxon>Asterales</taxon>
        <taxon>Asteraceae</taxon>
        <taxon>Asteroideae</taxon>
        <taxon>Heliantheae alliance</taxon>
        <taxon>Tageteae</taxon>
        <taxon>Tagetes</taxon>
    </lineage>
</organism>
<feature type="region of interest" description="Disordered" evidence="1">
    <location>
        <begin position="1"/>
        <end position="44"/>
    </location>
</feature>
<reference evidence="2" key="1">
    <citation type="journal article" date="2023" name="bioRxiv">
        <title>Improved chromosome-level genome assembly for marigold (Tagetes erecta).</title>
        <authorList>
            <person name="Jiang F."/>
            <person name="Yuan L."/>
            <person name="Wang S."/>
            <person name="Wang H."/>
            <person name="Xu D."/>
            <person name="Wang A."/>
            <person name="Fan W."/>
        </authorList>
    </citation>
    <scope>NUCLEOTIDE SEQUENCE</scope>
    <source>
        <strain evidence="2">WSJ</strain>
        <tissue evidence="2">Leaf</tissue>
    </source>
</reference>
<name>A0AAD8K3K0_TARER</name>
<proteinExistence type="predicted"/>
<evidence type="ECO:0000313" key="2">
    <source>
        <dbReference type="EMBL" id="KAK1415109.1"/>
    </source>
</evidence>